<evidence type="ECO:0000256" key="3">
    <source>
        <dbReference type="SAM" id="MobiDB-lite"/>
    </source>
</evidence>
<dbReference type="Pfam" id="PF17957">
    <property type="entry name" value="Big_7"/>
    <property type="match status" value="1"/>
</dbReference>
<protein>
    <recommendedName>
        <fullName evidence="6">Pectate lyase</fullName>
    </recommendedName>
</protein>
<dbReference type="InterPro" id="IPR013783">
    <property type="entry name" value="Ig-like_fold"/>
</dbReference>
<dbReference type="STRING" id="334253.SAMN04487943_101640"/>
<reference evidence="5" key="1">
    <citation type="submission" date="2016-10" db="EMBL/GenBank/DDBJ databases">
        <authorList>
            <person name="Varghese N."/>
            <person name="Submissions S."/>
        </authorList>
    </citation>
    <scope>NUCLEOTIDE SEQUENCE [LARGE SCALE GENOMIC DNA]</scope>
    <source>
        <strain evidence="5">CGMCC 1.4250</strain>
    </source>
</reference>
<organism evidence="4 5">
    <name type="scientific">Gracilibacillus orientalis</name>
    <dbReference type="NCBI Taxonomy" id="334253"/>
    <lineage>
        <taxon>Bacteria</taxon>
        <taxon>Bacillati</taxon>
        <taxon>Bacillota</taxon>
        <taxon>Bacilli</taxon>
        <taxon>Bacillales</taxon>
        <taxon>Bacillaceae</taxon>
        <taxon>Gracilibacillus</taxon>
    </lineage>
</organism>
<dbReference type="PANTHER" id="PTHR42970">
    <property type="entry name" value="PECTATE LYASE C-RELATED"/>
    <property type="match status" value="1"/>
</dbReference>
<evidence type="ECO:0000256" key="1">
    <source>
        <dbReference type="ARBA" id="ARBA00022723"/>
    </source>
</evidence>
<dbReference type="InterPro" id="IPR012334">
    <property type="entry name" value="Pectin_lyas_fold"/>
</dbReference>
<dbReference type="AlphaFoldDB" id="A0A1I4HUV2"/>
<dbReference type="OrthoDB" id="9804686at2"/>
<evidence type="ECO:0000256" key="2">
    <source>
        <dbReference type="ARBA" id="ARBA00023180"/>
    </source>
</evidence>
<dbReference type="SUPFAM" id="SSF51126">
    <property type="entry name" value="Pectin lyase-like"/>
    <property type="match status" value="1"/>
</dbReference>
<dbReference type="InterPro" id="IPR052063">
    <property type="entry name" value="Polysaccharide_Lyase_1"/>
</dbReference>
<dbReference type="Gene3D" id="2.60.120.200">
    <property type="match status" value="1"/>
</dbReference>
<accession>A0A1I4HUV2</accession>
<evidence type="ECO:0008006" key="6">
    <source>
        <dbReference type="Google" id="ProtNLM"/>
    </source>
</evidence>
<dbReference type="GO" id="GO:0046872">
    <property type="term" value="F:metal ion binding"/>
    <property type="evidence" value="ECO:0007669"/>
    <property type="project" value="UniProtKB-KW"/>
</dbReference>
<dbReference type="EMBL" id="FOTR01000001">
    <property type="protein sequence ID" value="SFL45557.1"/>
    <property type="molecule type" value="Genomic_DNA"/>
</dbReference>
<feature type="region of interest" description="Disordered" evidence="3">
    <location>
        <begin position="405"/>
        <end position="424"/>
    </location>
</feature>
<dbReference type="PANTHER" id="PTHR42970:SF1">
    <property type="entry name" value="PECTATE LYASE C-RELATED"/>
    <property type="match status" value="1"/>
</dbReference>
<gene>
    <name evidence="4" type="ORF">SAMN04487943_101640</name>
</gene>
<dbReference type="Gene3D" id="2.60.40.10">
    <property type="entry name" value="Immunoglobulins"/>
    <property type="match status" value="1"/>
</dbReference>
<dbReference type="Gene3D" id="2.160.20.10">
    <property type="entry name" value="Single-stranded right-handed beta-helix, Pectin lyase-like"/>
    <property type="match status" value="1"/>
</dbReference>
<dbReference type="InterPro" id="IPR011050">
    <property type="entry name" value="Pectin_lyase_fold/virulence"/>
</dbReference>
<keyword evidence="2" id="KW-0325">Glycoprotein</keyword>
<keyword evidence="1" id="KW-0479">Metal-binding</keyword>
<name>A0A1I4HUV2_9BACI</name>
<proteinExistence type="predicted"/>
<dbReference type="RefSeq" id="WP_091480979.1">
    <property type="nucleotide sequence ID" value="NZ_FOTR01000001.1"/>
</dbReference>
<feature type="compositionally biased region" description="Basic and acidic residues" evidence="3">
    <location>
        <begin position="406"/>
        <end position="420"/>
    </location>
</feature>
<evidence type="ECO:0000313" key="5">
    <source>
        <dbReference type="Proteomes" id="UP000198565"/>
    </source>
</evidence>
<evidence type="ECO:0000313" key="4">
    <source>
        <dbReference type="EMBL" id="SFL45557.1"/>
    </source>
</evidence>
<keyword evidence="5" id="KW-1185">Reference proteome</keyword>
<sequence>MKKLKNMRQIWLIGVIVILLVPLMEVDAVNAEATEDEKVLAFPGAEGGGKYTSGGRGYDVYEVTTTEDYGEEEEPIEGSLRDAVSEDNRTIVFRVSGTIHLEQPLGINRKNLTIAGQTAPGDGITVAGYGTNISNSENLVIRYMRFRPGSANIHTEFDAFGGRDIKDAIIDHVSASWGIDEAFSLYRNENTTVQWSVISESLLISGHSKGRHGYGGIWGGHNATFSNNLIATHISRNPALGNSGNTINPVANDELVNNVIYNWGFNSMYGGENQQNNIINNYYKPGPATYDNVSQRIISPGRDGQPGWFYIAGNVMHNNEAVTADNYLGVEDIKEDVTFGDEPYPVAYQDELNVKPAEQAYDLVLKRAGATLPKRDPVDARIVNDVKDGTGRIINNEWEVGGFPEMKSEEAPQDSDHDGMPDAWELENGLDPENAEDGKEITDSGYSNLELYLNSLVDMEHEPANPEVELASPAMHSLHEAGKDITFKANLANKGNIEKVEYYQNDEKIGEGSGRSFSFTWEDAPEGTWYVSAKAIDKDGNATQTTSAPIYVNTKNQSGEWKSKDIGDVEVKGNASLEDNALTVKGTGRIMGDTDEFQFAYQKLKGDGSLIAKVSDITKLNNNAISGLMVRDQLAPDAETAMISTSVIKADNQDSLYAIHFSSRDEKGTDIVAPGEHDRPEENGIPSLLNTDIPYWLKIEREGNQITGYASEDGENWVEVGQKQINMSNKIYIGFAVDGSQNPNQLIHYTTATFTNIELENGL</sequence>
<dbReference type="Proteomes" id="UP000198565">
    <property type="component" value="Unassembled WGS sequence"/>
</dbReference>